<evidence type="ECO:0000313" key="2">
    <source>
        <dbReference type="Proteomes" id="UP000626210"/>
    </source>
</evidence>
<keyword evidence="2" id="KW-1185">Reference proteome</keyword>
<protein>
    <recommendedName>
        <fullName evidence="3">Transposase</fullName>
    </recommendedName>
</protein>
<comment type="caution">
    <text evidence="1">The sequence shown here is derived from an EMBL/GenBank/DDBJ whole genome shotgun (WGS) entry which is preliminary data.</text>
</comment>
<dbReference type="SUPFAM" id="SSF46689">
    <property type="entry name" value="Homeodomain-like"/>
    <property type="match status" value="1"/>
</dbReference>
<proteinExistence type="predicted"/>
<evidence type="ECO:0008006" key="3">
    <source>
        <dbReference type="Google" id="ProtNLM"/>
    </source>
</evidence>
<organism evidence="1 2">
    <name type="scientific">Pseudorhodoferax aquiterrae</name>
    <dbReference type="NCBI Taxonomy" id="747304"/>
    <lineage>
        <taxon>Bacteria</taxon>
        <taxon>Pseudomonadati</taxon>
        <taxon>Pseudomonadota</taxon>
        <taxon>Betaproteobacteria</taxon>
        <taxon>Burkholderiales</taxon>
        <taxon>Comamonadaceae</taxon>
    </lineage>
</organism>
<dbReference type="InterPro" id="IPR002514">
    <property type="entry name" value="Transposase_8"/>
</dbReference>
<dbReference type="Proteomes" id="UP000626210">
    <property type="component" value="Unassembled WGS sequence"/>
</dbReference>
<dbReference type="Pfam" id="PF01527">
    <property type="entry name" value="HTH_Tnp_1"/>
    <property type="match status" value="1"/>
</dbReference>
<dbReference type="InterPro" id="IPR009057">
    <property type="entry name" value="Homeodomain-like_sf"/>
</dbReference>
<sequence length="115" mass="12546">MTSEKTQARRRYSAATKTQVVAECDEPGASVAKVAMAHGINANVVHRWRQLAREDQVRPANAGEFIALPLMASPEAAAASADIRVELRRGPVTMMITWPASAATDFAAWTRELLR</sequence>
<gene>
    <name evidence="1" type="ORF">GCM10007320_53910</name>
</gene>
<dbReference type="RefSeq" id="WP_189689972.1">
    <property type="nucleotide sequence ID" value="NZ_BMYK01000026.1"/>
</dbReference>
<accession>A0ABQ3GBK4</accession>
<evidence type="ECO:0000313" key="1">
    <source>
        <dbReference type="EMBL" id="GHC98327.1"/>
    </source>
</evidence>
<name>A0ABQ3GBK4_9BURK</name>
<dbReference type="NCBIfam" id="NF047595">
    <property type="entry name" value="IS66_ISRel24_TnpA"/>
    <property type="match status" value="1"/>
</dbReference>
<dbReference type="EMBL" id="BMYK01000026">
    <property type="protein sequence ID" value="GHC98327.1"/>
    <property type="molecule type" value="Genomic_DNA"/>
</dbReference>
<reference evidence="2" key="1">
    <citation type="journal article" date="2019" name="Int. J. Syst. Evol. Microbiol.">
        <title>The Global Catalogue of Microorganisms (GCM) 10K type strain sequencing project: providing services to taxonomists for standard genome sequencing and annotation.</title>
        <authorList>
            <consortium name="The Broad Institute Genomics Platform"/>
            <consortium name="The Broad Institute Genome Sequencing Center for Infectious Disease"/>
            <person name="Wu L."/>
            <person name="Ma J."/>
        </authorList>
    </citation>
    <scope>NUCLEOTIDE SEQUENCE [LARGE SCALE GENOMIC DNA]</scope>
    <source>
        <strain evidence="2">KCTC 23314</strain>
    </source>
</reference>